<dbReference type="Proteomes" id="UP000190935">
    <property type="component" value="Chromosome I"/>
</dbReference>
<organism evidence="2 3">
    <name type="scientific">Ligilactobacillus acidipiscis</name>
    <dbReference type="NCBI Taxonomy" id="89059"/>
    <lineage>
        <taxon>Bacteria</taxon>
        <taxon>Bacillati</taxon>
        <taxon>Bacillota</taxon>
        <taxon>Bacilli</taxon>
        <taxon>Lactobacillales</taxon>
        <taxon>Lactobacillaceae</taxon>
        <taxon>Ligilactobacillus</taxon>
    </lineage>
</organism>
<feature type="region of interest" description="Disordered" evidence="1">
    <location>
        <begin position="139"/>
        <end position="192"/>
    </location>
</feature>
<evidence type="ECO:0000256" key="1">
    <source>
        <dbReference type="SAM" id="MobiDB-lite"/>
    </source>
</evidence>
<dbReference type="EMBL" id="LT630287">
    <property type="protein sequence ID" value="SFV40571.1"/>
    <property type="molecule type" value="Genomic_DNA"/>
</dbReference>
<dbReference type="RefSeq" id="WP_079579111.1">
    <property type="nucleotide sequence ID" value="NZ_LT630287.1"/>
</dbReference>
<evidence type="ECO:0000313" key="3">
    <source>
        <dbReference type="Proteomes" id="UP000190935"/>
    </source>
</evidence>
<reference evidence="3" key="1">
    <citation type="submission" date="2016-11" db="EMBL/GenBank/DDBJ databases">
        <authorList>
            <person name="Papadimitriou K."/>
        </authorList>
    </citation>
    <scope>NUCLEOTIDE SEQUENCE [LARGE SCALE GENOMIC DNA]</scope>
    <source>
        <strain evidence="3">ACA-DC 1533</strain>
    </source>
</reference>
<dbReference type="GeneID" id="95349251"/>
<evidence type="ECO:0000313" key="2">
    <source>
        <dbReference type="EMBL" id="SFV40571.1"/>
    </source>
</evidence>
<feature type="compositionally biased region" description="Acidic residues" evidence="1">
    <location>
        <begin position="147"/>
        <end position="175"/>
    </location>
</feature>
<gene>
    <name evidence="2" type="ORF">LAC1533_1151</name>
</gene>
<proteinExistence type="predicted"/>
<dbReference type="AlphaFoldDB" id="A0A1K1KNV7"/>
<name>A0A1K1KNV7_9LACO</name>
<protein>
    <submittedName>
        <fullName evidence="2">Uncharacterized protein</fullName>
    </submittedName>
</protein>
<sequence length="192" mass="22073">MVKFTQAQKNEFDKLYTKRNSMTLLDVLQEVQRNELGYPVLYLYLFSGENDCANQDNFAKVWLDPSLITIKFDMYYLVLFPQMYIALDPDGKVEFTQKWDFSIAYQKKFTQVDIDQMQQRDEFKNRISLNACKVEVEADDVNYPPEVDTDDSGDDSEDVDDSTTDDDSVASDGSDDDPKVDEAVADESELKG</sequence>
<dbReference type="KEGG" id="laca:LAC1533_1151"/>
<feature type="compositionally biased region" description="Basic and acidic residues" evidence="1">
    <location>
        <begin position="176"/>
        <end position="192"/>
    </location>
</feature>
<accession>A0A1K1KNV7</accession>